<feature type="transmembrane region" description="Helical" evidence="2">
    <location>
        <begin position="69"/>
        <end position="89"/>
    </location>
</feature>
<reference evidence="3 4" key="1">
    <citation type="journal article" date="2012" name="New Phytol.">
        <title>Insight into trade-off between wood decay and parasitism from the genome of a fungal forest pathogen.</title>
        <authorList>
            <person name="Olson A."/>
            <person name="Aerts A."/>
            <person name="Asiegbu F."/>
            <person name="Belbahri L."/>
            <person name="Bouzid O."/>
            <person name="Broberg A."/>
            <person name="Canback B."/>
            <person name="Coutinho P.M."/>
            <person name="Cullen D."/>
            <person name="Dalman K."/>
            <person name="Deflorio G."/>
            <person name="van Diepen L.T."/>
            <person name="Dunand C."/>
            <person name="Duplessis S."/>
            <person name="Durling M."/>
            <person name="Gonthier P."/>
            <person name="Grimwood J."/>
            <person name="Fossdal C.G."/>
            <person name="Hansson D."/>
            <person name="Henrissat B."/>
            <person name="Hietala A."/>
            <person name="Himmelstrand K."/>
            <person name="Hoffmeister D."/>
            <person name="Hogberg N."/>
            <person name="James T.Y."/>
            <person name="Karlsson M."/>
            <person name="Kohler A."/>
            <person name="Kues U."/>
            <person name="Lee Y.H."/>
            <person name="Lin Y.C."/>
            <person name="Lind M."/>
            <person name="Lindquist E."/>
            <person name="Lombard V."/>
            <person name="Lucas S."/>
            <person name="Lunden K."/>
            <person name="Morin E."/>
            <person name="Murat C."/>
            <person name="Park J."/>
            <person name="Raffaello T."/>
            <person name="Rouze P."/>
            <person name="Salamov A."/>
            <person name="Schmutz J."/>
            <person name="Solheim H."/>
            <person name="Stahlberg J."/>
            <person name="Velez H."/>
            <person name="de Vries R.P."/>
            <person name="Wiebenga A."/>
            <person name="Woodward S."/>
            <person name="Yakovlev I."/>
            <person name="Garbelotto M."/>
            <person name="Martin F."/>
            <person name="Grigoriev I.V."/>
            <person name="Stenlid J."/>
        </authorList>
    </citation>
    <scope>NUCLEOTIDE SEQUENCE [LARGE SCALE GENOMIC DNA]</scope>
    <source>
        <strain evidence="3 4">TC 32-1</strain>
    </source>
</reference>
<feature type="region of interest" description="Disordered" evidence="1">
    <location>
        <begin position="1"/>
        <end position="45"/>
    </location>
</feature>
<dbReference type="GeneID" id="20667787"/>
<dbReference type="EMBL" id="KI925465">
    <property type="protein sequence ID" value="ETW75948.1"/>
    <property type="molecule type" value="Genomic_DNA"/>
</dbReference>
<organism evidence="3 4">
    <name type="scientific">Heterobasidion irregulare (strain TC 32-1)</name>
    <dbReference type="NCBI Taxonomy" id="747525"/>
    <lineage>
        <taxon>Eukaryota</taxon>
        <taxon>Fungi</taxon>
        <taxon>Dikarya</taxon>
        <taxon>Basidiomycota</taxon>
        <taxon>Agaricomycotina</taxon>
        <taxon>Agaricomycetes</taxon>
        <taxon>Russulales</taxon>
        <taxon>Bondarzewiaceae</taxon>
        <taxon>Heterobasidion</taxon>
        <taxon>Heterobasidion annosum species complex</taxon>
    </lineage>
</organism>
<name>W4JQY0_HETIT</name>
<feature type="compositionally biased region" description="Low complexity" evidence="1">
    <location>
        <begin position="10"/>
        <end position="45"/>
    </location>
</feature>
<keyword evidence="2" id="KW-0472">Membrane</keyword>
<dbReference type="KEGG" id="hir:HETIRDRAFT_162716"/>
<evidence type="ECO:0000256" key="1">
    <source>
        <dbReference type="SAM" id="MobiDB-lite"/>
    </source>
</evidence>
<dbReference type="AlphaFoldDB" id="W4JQY0"/>
<keyword evidence="2" id="KW-1133">Transmembrane helix</keyword>
<dbReference type="Proteomes" id="UP000030671">
    <property type="component" value="Unassembled WGS sequence"/>
</dbReference>
<evidence type="ECO:0000313" key="3">
    <source>
        <dbReference type="EMBL" id="ETW75948.1"/>
    </source>
</evidence>
<sequence length="90" mass="9070">MSEPVAHDVQSNSSQPSSSLSGIPPGTLSQTASASEETSSSLLPSSCSNVSVIDDPALASLPHSGGIDLFVSFWSYCVVLVATMATAVAV</sequence>
<evidence type="ECO:0000256" key="2">
    <source>
        <dbReference type="SAM" id="Phobius"/>
    </source>
</evidence>
<gene>
    <name evidence="3" type="ORF">HETIRDRAFT_162716</name>
</gene>
<dbReference type="RefSeq" id="XP_009552183.1">
    <property type="nucleotide sequence ID" value="XM_009553888.1"/>
</dbReference>
<keyword evidence="2" id="KW-0812">Transmembrane</keyword>
<keyword evidence="4" id="KW-1185">Reference proteome</keyword>
<dbReference type="InParanoid" id="W4JQY0"/>
<proteinExistence type="predicted"/>
<evidence type="ECO:0000313" key="4">
    <source>
        <dbReference type="Proteomes" id="UP000030671"/>
    </source>
</evidence>
<accession>W4JQY0</accession>
<protein>
    <submittedName>
        <fullName evidence="3">Uncharacterized protein</fullName>
    </submittedName>
</protein>
<dbReference type="HOGENOM" id="CLU_2441136_0_0_1"/>